<dbReference type="Pfam" id="PF00586">
    <property type="entry name" value="AIRS"/>
    <property type="match status" value="1"/>
</dbReference>
<feature type="binding site" evidence="2">
    <location>
        <position position="86"/>
    </location>
    <ligand>
        <name>Mg(2+)</name>
        <dbReference type="ChEBI" id="CHEBI:18420"/>
        <label>3</label>
    </ligand>
</feature>
<protein>
    <recommendedName>
        <fullName evidence="2">Thiamine-monophosphate kinase</fullName>
        <shortName evidence="2">TMP kinase</shortName>
        <shortName evidence="2">Thiamine-phosphate kinase</shortName>
        <ecNumber evidence="2">2.7.4.16</ecNumber>
    </recommendedName>
</protein>
<dbReference type="PANTHER" id="PTHR30270:SF0">
    <property type="entry name" value="THIAMINE-MONOPHOSPHATE KINASE"/>
    <property type="match status" value="1"/>
</dbReference>
<dbReference type="RefSeq" id="WP_185675785.1">
    <property type="nucleotide sequence ID" value="NZ_JACHVB010000034.1"/>
</dbReference>
<feature type="binding site" evidence="2">
    <location>
        <position position="134"/>
    </location>
    <ligand>
        <name>Mg(2+)</name>
        <dbReference type="ChEBI" id="CHEBI:18420"/>
        <label>1</label>
    </ligand>
</feature>
<feature type="binding site" evidence="2">
    <location>
        <position position="58"/>
    </location>
    <ligand>
        <name>Mg(2+)</name>
        <dbReference type="ChEBI" id="CHEBI:18420"/>
        <label>1</label>
    </ligand>
</feature>
<reference evidence="4 5" key="1">
    <citation type="submission" date="2020-07" db="EMBL/GenBank/DDBJ databases">
        <authorList>
            <person name="Feng X."/>
        </authorList>
    </citation>
    <scope>NUCLEOTIDE SEQUENCE [LARGE SCALE GENOMIC DNA]</scope>
    <source>
        <strain evidence="4 5">JCM31066</strain>
    </source>
</reference>
<comment type="pathway">
    <text evidence="2">Cofactor biosynthesis; thiamine diphosphate biosynthesis; thiamine diphosphate from thiamine phosphate: step 1/1.</text>
</comment>
<keyword evidence="2" id="KW-0808">Transferase</keyword>
<dbReference type="CDD" id="cd02194">
    <property type="entry name" value="ThiL"/>
    <property type="match status" value="1"/>
</dbReference>
<dbReference type="Gene3D" id="3.30.1330.10">
    <property type="entry name" value="PurM-like, N-terminal domain"/>
    <property type="match status" value="1"/>
</dbReference>
<name>A0A842HE79_9BACT</name>
<feature type="binding site" evidence="2">
    <location>
        <begin position="133"/>
        <end position="134"/>
    </location>
    <ligand>
        <name>ATP</name>
        <dbReference type="ChEBI" id="CHEBI:30616"/>
    </ligand>
</feature>
<evidence type="ECO:0000313" key="4">
    <source>
        <dbReference type="EMBL" id="MBC2594823.1"/>
    </source>
</evidence>
<dbReference type="GO" id="GO:0009229">
    <property type="term" value="P:thiamine diphosphate biosynthetic process"/>
    <property type="evidence" value="ECO:0007669"/>
    <property type="project" value="UniProtKB-UniRule"/>
</dbReference>
<dbReference type="GO" id="GO:0009228">
    <property type="term" value="P:thiamine biosynthetic process"/>
    <property type="evidence" value="ECO:0007669"/>
    <property type="project" value="UniProtKB-KW"/>
</dbReference>
<feature type="binding site" evidence="2">
    <location>
        <position position="86"/>
    </location>
    <ligand>
        <name>Mg(2+)</name>
        <dbReference type="ChEBI" id="CHEBI:18420"/>
        <label>2</label>
    </ligand>
</feature>
<dbReference type="InterPro" id="IPR036676">
    <property type="entry name" value="PurM-like_C_sf"/>
</dbReference>
<keyword evidence="2 4" id="KW-0418">Kinase</keyword>
<sequence length="325" mass="34439">MTPFSHSLAQSVGSLNETTLISCIHNWLGRATPPPPAGIGDDCAVLPAVQGSPLLTIDPVVYGKHFDDSLPPEQVAAKLLKRNLSDIAAMGGRPHAAVLGLMLSANLSMTWLERFFEGLKVSSLTYKTHIVGGDICSAEGRTFAATLTLYGEASRPVQRLGGQPGDRVAVTGHLGGSLLGKHAAFIPRLTEGQWLAARPEVKAMMDLTDGLAKDLPAMLPPQACARLDTASVPLDEAAGRMAERSGQSPLYHACCDGEDYELLVILDGQADLSPLLEAWSRDFDLPLTLIGKFADASPETDGHLTDAANGNILFPRGGYQHLSGQ</sequence>
<dbReference type="EMBL" id="JACHVB010000034">
    <property type="protein sequence ID" value="MBC2594823.1"/>
    <property type="molecule type" value="Genomic_DNA"/>
</dbReference>
<dbReference type="PIRSF" id="PIRSF005303">
    <property type="entry name" value="Thiam_monoph_kin"/>
    <property type="match status" value="1"/>
</dbReference>
<feature type="binding site" evidence="2">
    <location>
        <position position="86"/>
    </location>
    <ligand>
        <name>Mg(2+)</name>
        <dbReference type="ChEBI" id="CHEBI:18420"/>
        <label>4</label>
    </ligand>
</feature>
<evidence type="ECO:0000313" key="5">
    <source>
        <dbReference type="Proteomes" id="UP000546464"/>
    </source>
</evidence>
<feature type="binding site" evidence="2">
    <location>
        <position position="209"/>
    </location>
    <ligand>
        <name>Mg(2+)</name>
        <dbReference type="ChEBI" id="CHEBI:18420"/>
        <label>5</label>
    </ligand>
</feature>
<dbReference type="EC" id="2.7.4.16" evidence="2"/>
<dbReference type="AlphaFoldDB" id="A0A842HE79"/>
<evidence type="ECO:0000259" key="3">
    <source>
        <dbReference type="Pfam" id="PF00586"/>
    </source>
</evidence>
<dbReference type="Proteomes" id="UP000546464">
    <property type="component" value="Unassembled WGS sequence"/>
</dbReference>
<feature type="binding site" evidence="2">
    <location>
        <position position="65"/>
    </location>
    <ligand>
        <name>substrate</name>
    </ligand>
</feature>
<dbReference type="GO" id="GO:0005524">
    <property type="term" value="F:ATP binding"/>
    <property type="evidence" value="ECO:0007669"/>
    <property type="project" value="UniProtKB-UniRule"/>
</dbReference>
<dbReference type="InterPro" id="IPR006283">
    <property type="entry name" value="ThiL-like"/>
</dbReference>
<dbReference type="HAMAP" id="MF_02128">
    <property type="entry name" value="TMP_kinase"/>
    <property type="match status" value="1"/>
</dbReference>
<feature type="binding site" evidence="2">
    <location>
        <position position="42"/>
    </location>
    <ligand>
        <name>Mg(2+)</name>
        <dbReference type="ChEBI" id="CHEBI:18420"/>
        <label>3</label>
    </ligand>
</feature>
<keyword evidence="5" id="KW-1185">Reference proteome</keyword>
<feature type="binding site" evidence="2">
    <location>
        <position position="58"/>
    </location>
    <ligand>
        <name>Mg(2+)</name>
        <dbReference type="ChEBI" id="CHEBI:18420"/>
        <label>2</label>
    </ligand>
</feature>
<comment type="caution">
    <text evidence="4">The sequence shown here is derived from an EMBL/GenBank/DDBJ whole genome shotgun (WGS) entry which is preliminary data.</text>
</comment>
<feature type="binding site" evidence="2">
    <location>
        <position position="42"/>
    </location>
    <ligand>
        <name>Mg(2+)</name>
        <dbReference type="ChEBI" id="CHEBI:18420"/>
        <label>4</label>
    </ligand>
</feature>
<accession>A0A842HE79</accession>
<feature type="binding site" evidence="2">
    <location>
        <position position="319"/>
    </location>
    <ligand>
        <name>substrate</name>
    </ligand>
</feature>
<comment type="catalytic activity">
    <reaction evidence="2">
        <text>thiamine phosphate + ATP = thiamine diphosphate + ADP</text>
        <dbReference type="Rhea" id="RHEA:15913"/>
        <dbReference type="ChEBI" id="CHEBI:30616"/>
        <dbReference type="ChEBI" id="CHEBI:37575"/>
        <dbReference type="ChEBI" id="CHEBI:58937"/>
        <dbReference type="ChEBI" id="CHEBI:456216"/>
        <dbReference type="EC" id="2.7.4.16"/>
    </reaction>
</comment>
<feature type="binding site" evidence="2">
    <location>
        <position position="159"/>
    </location>
    <ligand>
        <name>ATP</name>
        <dbReference type="ChEBI" id="CHEBI:30616"/>
    </ligand>
</feature>
<dbReference type="Gene3D" id="3.90.650.10">
    <property type="entry name" value="PurM-like C-terminal domain"/>
    <property type="match status" value="1"/>
</dbReference>
<comment type="function">
    <text evidence="2">Catalyzes the ATP-dependent phosphorylation of thiamine-monophosphate (TMP) to form thiamine-pyrophosphate (TPP), the active form of vitamin B1.</text>
</comment>
<organism evidence="4 5">
    <name type="scientific">Ruficoccus amylovorans</name>
    <dbReference type="NCBI Taxonomy" id="1804625"/>
    <lineage>
        <taxon>Bacteria</taxon>
        <taxon>Pseudomonadati</taxon>
        <taxon>Verrucomicrobiota</taxon>
        <taxon>Opitutia</taxon>
        <taxon>Puniceicoccales</taxon>
        <taxon>Cerasicoccaceae</taxon>
        <taxon>Ruficoccus</taxon>
    </lineage>
</organism>
<dbReference type="GO" id="GO:0009030">
    <property type="term" value="F:thiamine-phosphate kinase activity"/>
    <property type="evidence" value="ECO:0007669"/>
    <property type="project" value="UniProtKB-UniRule"/>
</dbReference>
<keyword evidence="2" id="KW-0479">Metal-binding</keyword>
<keyword evidence="2" id="KW-0460">Magnesium</keyword>
<dbReference type="SUPFAM" id="SSF56042">
    <property type="entry name" value="PurM C-terminal domain-like"/>
    <property type="match status" value="1"/>
</dbReference>
<evidence type="ECO:0000256" key="1">
    <source>
        <dbReference type="ARBA" id="ARBA00022977"/>
    </source>
</evidence>
<feature type="binding site" evidence="2">
    <location>
        <position position="56"/>
    </location>
    <ligand>
        <name>Mg(2+)</name>
        <dbReference type="ChEBI" id="CHEBI:18420"/>
        <label>4</label>
    </ligand>
</feature>
<dbReference type="PANTHER" id="PTHR30270">
    <property type="entry name" value="THIAMINE-MONOPHOSPHATE KINASE"/>
    <property type="match status" value="1"/>
</dbReference>
<keyword evidence="2" id="KW-0547">Nucleotide-binding</keyword>
<dbReference type="GO" id="GO:0000287">
    <property type="term" value="F:magnesium ion binding"/>
    <property type="evidence" value="ECO:0007669"/>
    <property type="project" value="UniProtKB-UniRule"/>
</dbReference>
<keyword evidence="1 2" id="KW-0784">Thiamine biosynthesis</keyword>
<proteinExistence type="inferred from homology"/>
<feature type="binding site" evidence="2">
    <location>
        <position position="208"/>
    </location>
    <ligand>
        <name>ATP</name>
        <dbReference type="ChEBI" id="CHEBI:30616"/>
    </ligand>
</feature>
<comment type="miscellaneous">
    <text evidence="2">Reaction mechanism of ThiL seems to utilize a direct, inline transfer of the gamma-phosphate of ATP to TMP rather than a phosphorylated enzyme intermediate.</text>
</comment>
<evidence type="ECO:0000256" key="2">
    <source>
        <dbReference type="HAMAP-Rule" id="MF_02128"/>
    </source>
</evidence>
<comment type="similarity">
    <text evidence="2">Belongs to the thiamine-monophosphate kinase family.</text>
</comment>
<feature type="domain" description="PurM-like N-terminal" evidence="3">
    <location>
        <begin position="40"/>
        <end position="151"/>
    </location>
</feature>
<gene>
    <name evidence="2" type="primary">thiL</name>
    <name evidence="4" type="ORF">H5P28_11190</name>
</gene>
<feature type="binding site" evidence="2">
    <location>
        <position position="258"/>
    </location>
    <ligand>
        <name>substrate</name>
    </ligand>
</feature>
<dbReference type="SUPFAM" id="SSF55326">
    <property type="entry name" value="PurM N-terminal domain-like"/>
    <property type="match status" value="1"/>
</dbReference>
<keyword evidence="2" id="KW-0067">ATP-binding</keyword>
<comment type="caution">
    <text evidence="2">Lacks conserved residue(s) required for the propagation of feature annotation.</text>
</comment>
<dbReference type="UniPathway" id="UPA00060">
    <property type="reaction ID" value="UER00142"/>
</dbReference>
<dbReference type="InterPro" id="IPR016188">
    <property type="entry name" value="PurM-like_N"/>
</dbReference>
<feature type="binding site" evidence="2">
    <location>
        <position position="206"/>
    </location>
    <ligand>
        <name>Mg(2+)</name>
        <dbReference type="ChEBI" id="CHEBI:18420"/>
        <label>3</label>
    </ligand>
</feature>
<dbReference type="InterPro" id="IPR036921">
    <property type="entry name" value="PurM-like_N_sf"/>
</dbReference>